<accession>A0A7R9FNY0</accession>
<dbReference type="SMART" id="SM00042">
    <property type="entry name" value="CUB"/>
    <property type="match status" value="1"/>
</dbReference>
<gene>
    <name evidence="7" type="ORF">DSTB1V02_LOCUS9514</name>
</gene>
<dbReference type="EMBL" id="CAJPEV010002460">
    <property type="protein sequence ID" value="CAG0896972.1"/>
    <property type="molecule type" value="Genomic_DNA"/>
</dbReference>
<feature type="signal peptide" evidence="4">
    <location>
        <begin position="1"/>
        <end position="23"/>
    </location>
</feature>
<feature type="domain" description="C-type lectin" evidence="6">
    <location>
        <begin position="193"/>
        <end position="298"/>
    </location>
</feature>
<feature type="domain" description="CUB" evidence="5">
    <location>
        <begin position="25"/>
        <end position="127"/>
    </location>
</feature>
<dbReference type="SUPFAM" id="SSF49854">
    <property type="entry name" value="Spermadhesin, CUB domain"/>
    <property type="match status" value="1"/>
</dbReference>
<dbReference type="Pfam" id="PF00059">
    <property type="entry name" value="Lectin_C"/>
    <property type="match status" value="2"/>
</dbReference>
<dbReference type="InterPro" id="IPR016186">
    <property type="entry name" value="C-type_lectin-like/link_sf"/>
</dbReference>
<dbReference type="EMBL" id="LR901977">
    <property type="protein sequence ID" value="CAD7249727.1"/>
    <property type="molecule type" value="Genomic_DNA"/>
</dbReference>
<feature type="disulfide bond" evidence="2">
    <location>
        <begin position="75"/>
        <end position="92"/>
    </location>
</feature>
<keyword evidence="8" id="KW-1185">Reference proteome</keyword>
<feature type="domain" description="C-type lectin" evidence="6">
    <location>
        <begin position="314"/>
        <end position="432"/>
    </location>
</feature>
<evidence type="ECO:0000259" key="5">
    <source>
        <dbReference type="PROSITE" id="PS01180"/>
    </source>
</evidence>
<organism evidence="7">
    <name type="scientific">Darwinula stevensoni</name>
    <dbReference type="NCBI Taxonomy" id="69355"/>
    <lineage>
        <taxon>Eukaryota</taxon>
        <taxon>Metazoa</taxon>
        <taxon>Ecdysozoa</taxon>
        <taxon>Arthropoda</taxon>
        <taxon>Crustacea</taxon>
        <taxon>Oligostraca</taxon>
        <taxon>Ostracoda</taxon>
        <taxon>Podocopa</taxon>
        <taxon>Podocopida</taxon>
        <taxon>Darwinulocopina</taxon>
        <taxon>Darwinuloidea</taxon>
        <taxon>Darwinulidae</taxon>
        <taxon>Darwinula</taxon>
    </lineage>
</organism>
<dbReference type="Gene3D" id="3.10.100.10">
    <property type="entry name" value="Mannose-Binding Protein A, subunit A"/>
    <property type="match status" value="2"/>
</dbReference>
<dbReference type="InterPro" id="IPR000859">
    <property type="entry name" value="CUB_dom"/>
</dbReference>
<dbReference type="PANTHER" id="PTHR22803">
    <property type="entry name" value="MANNOSE, PHOSPHOLIPASE, LECTIN RECEPTOR RELATED"/>
    <property type="match status" value="1"/>
</dbReference>
<keyword evidence="4" id="KW-0732">Signal</keyword>
<dbReference type="CDD" id="cd00037">
    <property type="entry name" value="CLECT"/>
    <property type="match status" value="2"/>
</dbReference>
<dbReference type="Pfam" id="PF00431">
    <property type="entry name" value="CUB"/>
    <property type="match status" value="1"/>
</dbReference>
<evidence type="ECO:0000313" key="7">
    <source>
        <dbReference type="EMBL" id="CAD7249727.1"/>
    </source>
</evidence>
<dbReference type="InterPro" id="IPR016187">
    <property type="entry name" value="CTDL_fold"/>
</dbReference>
<dbReference type="InterPro" id="IPR001304">
    <property type="entry name" value="C-type_lectin-like"/>
</dbReference>
<evidence type="ECO:0000259" key="6">
    <source>
        <dbReference type="PROSITE" id="PS50041"/>
    </source>
</evidence>
<dbReference type="PROSITE" id="PS50041">
    <property type="entry name" value="C_TYPE_LECTIN_2"/>
    <property type="match status" value="2"/>
</dbReference>
<comment type="caution">
    <text evidence="2">Lacks conserved residue(s) required for the propagation of feature annotation.</text>
</comment>
<dbReference type="OrthoDB" id="10009301at2759"/>
<keyword evidence="1 2" id="KW-1015">Disulfide bond</keyword>
<dbReference type="Proteomes" id="UP000677054">
    <property type="component" value="Unassembled WGS sequence"/>
</dbReference>
<dbReference type="SUPFAM" id="SSF56436">
    <property type="entry name" value="C-type lectin-like"/>
    <property type="match status" value="2"/>
</dbReference>
<reference evidence="7" key="1">
    <citation type="submission" date="2020-11" db="EMBL/GenBank/DDBJ databases">
        <authorList>
            <person name="Tran Van P."/>
        </authorList>
    </citation>
    <scope>NUCLEOTIDE SEQUENCE</scope>
</reference>
<dbReference type="InterPro" id="IPR050111">
    <property type="entry name" value="C-type_lectin/snaclec_domain"/>
</dbReference>
<sequence length="439" mass="49045">MAARVFIASLLLLVLLQWSPVDGQCGGNFTEPTGNFSSPNYPDEYPNNILCDYFIDVEPGNGIELTFVDFELEDCPWDHVTVHVSTGVETYCGALGSVGPILEPSSSLRITFETDDSNTFSIKIVSMLDQIDYTFKYNPAAFSSEIKSPGSSSSPKQQEKKDRAHPPYYVPEIRGFSAEYRSIPAGCGDDLEHGGACYRFADEPRTALEASRECEGVGASLASIHSDEENAFIGANAPSSPLWIGLRKQGSDWGWTDGSPYDYENFNPNFLSGDEFAYMWMDRWGNDECRRGRAFVCRLRSEDGEDCPDSWIHVGEDCYLVVDSSREFQAAVEFCREAMPRSALFTVAEGVNYDDVVALVFNGQGGKEVAEFWIGLKRDDALAWNWIDNSTSSVENWSAGFPVDDPEKDCAYAFPNTWDDYPNNHLFPFVCKRTLQIRD</sequence>
<evidence type="ECO:0000256" key="4">
    <source>
        <dbReference type="SAM" id="SignalP"/>
    </source>
</evidence>
<name>A0A7R9FNY0_9CRUS</name>
<dbReference type="InterPro" id="IPR035914">
    <property type="entry name" value="Sperma_CUB_dom_sf"/>
</dbReference>
<dbReference type="AlphaFoldDB" id="A0A7R9FNY0"/>
<evidence type="ECO:0000256" key="2">
    <source>
        <dbReference type="PROSITE-ProRule" id="PRU00059"/>
    </source>
</evidence>
<feature type="chain" id="PRO_5036210547" evidence="4">
    <location>
        <begin position="24"/>
        <end position="439"/>
    </location>
</feature>
<proteinExistence type="predicted"/>
<dbReference type="Gene3D" id="2.60.120.290">
    <property type="entry name" value="Spermadhesin, CUB domain"/>
    <property type="match status" value="1"/>
</dbReference>
<evidence type="ECO:0000256" key="1">
    <source>
        <dbReference type="ARBA" id="ARBA00023157"/>
    </source>
</evidence>
<feature type="region of interest" description="Disordered" evidence="3">
    <location>
        <begin position="145"/>
        <end position="165"/>
    </location>
</feature>
<protein>
    <submittedName>
        <fullName evidence="7">Uncharacterized protein</fullName>
    </submittedName>
</protein>
<dbReference type="PROSITE" id="PS01180">
    <property type="entry name" value="CUB"/>
    <property type="match status" value="1"/>
</dbReference>
<dbReference type="SMART" id="SM00034">
    <property type="entry name" value="CLECT"/>
    <property type="match status" value="2"/>
</dbReference>
<evidence type="ECO:0000256" key="3">
    <source>
        <dbReference type="SAM" id="MobiDB-lite"/>
    </source>
</evidence>
<dbReference type="CDD" id="cd00041">
    <property type="entry name" value="CUB"/>
    <property type="match status" value="1"/>
</dbReference>
<evidence type="ECO:0000313" key="8">
    <source>
        <dbReference type="Proteomes" id="UP000677054"/>
    </source>
</evidence>
<feature type="compositionally biased region" description="Low complexity" evidence="3">
    <location>
        <begin position="145"/>
        <end position="156"/>
    </location>
</feature>